<protein>
    <submittedName>
        <fullName evidence="1">Diaminopimelate epimerase</fullName>
    </submittedName>
</protein>
<gene>
    <name evidence="1" type="ORF">ACFO1S_26345</name>
</gene>
<keyword evidence="2" id="KW-1185">Reference proteome</keyword>
<organism evidence="1 2">
    <name type="scientific">Cohnella boryungensis</name>
    <dbReference type="NCBI Taxonomy" id="768479"/>
    <lineage>
        <taxon>Bacteria</taxon>
        <taxon>Bacillati</taxon>
        <taxon>Bacillota</taxon>
        <taxon>Bacilli</taxon>
        <taxon>Bacillales</taxon>
        <taxon>Paenibacillaceae</taxon>
        <taxon>Cohnella</taxon>
    </lineage>
</organism>
<dbReference type="Pfam" id="PF26317">
    <property type="entry name" value="CntK_N"/>
    <property type="match status" value="1"/>
</dbReference>
<dbReference type="InterPro" id="IPR058944">
    <property type="entry name" value="CntK-like"/>
</dbReference>
<reference evidence="2" key="1">
    <citation type="journal article" date="2019" name="Int. J. Syst. Evol. Microbiol.">
        <title>The Global Catalogue of Microorganisms (GCM) 10K type strain sequencing project: providing services to taxonomists for standard genome sequencing and annotation.</title>
        <authorList>
            <consortium name="The Broad Institute Genomics Platform"/>
            <consortium name="The Broad Institute Genome Sequencing Center for Infectious Disease"/>
            <person name="Wu L."/>
            <person name="Ma J."/>
        </authorList>
    </citation>
    <scope>NUCLEOTIDE SEQUENCE [LARGE SCALE GENOMIC DNA]</scope>
    <source>
        <strain evidence="2">CGMCC 4.1641</strain>
    </source>
</reference>
<sequence>MGKHEIEFVKLNPTQNMTLLVTTKHSPEDQPRIAARMMAYDHVHGEQVGFIEEPLNGEAAAKLQMAGGEFCGNACMALAAYLAAERGLRHEDATDIVLEASGSDRFVVCQVRRSHEAYVCRVDMPIPRQIEQRAVRYEGEELLLAIVRYRDFLHVVLEVDQVDKSVRRKAKQLARLLGVALGTSLIGILLFKPDSHELAPLIYVPSLDSMVWERGCGSGTASLGAYLAWKNKGAVAVPVKQPGGTIQVTADCERDKVTRLLIEGTVGIVAQGKAYIEA</sequence>
<dbReference type="Proteomes" id="UP001595755">
    <property type="component" value="Unassembled WGS sequence"/>
</dbReference>
<accession>A0ABV8SIY4</accession>
<evidence type="ECO:0000313" key="1">
    <source>
        <dbReference type="EMBL" id="MFC4306947.1"/>
    </source>
</evidence>
<dbReference type="Gene3D" id="3.10.310.10">
    <property type="entry name" value="Diaminopimelate Epimerase, Chain A, domain 1"/>
    <property type="match status" value="2"/>
</dbReference>
<comment type="caution">
    <text evidence="1">The sequence shown here is derived from an EMBL/GenBank/DDBJ whole genome shotgun (WGS) entry which is preliminary data.</text>
</comment>
<proteinExistence type="predicted"/>
<dbReference type="EMBL" id="JBHSED010000070">
    <property type="protein sequence ID" value="MFC4306947.1"/>
    <property type="molecule type" value="Genomic_DNA"/>
</dbReference>
<name>A0ABV8SIY4_9BACL</name>
<dbReference type="RefSeq" id="WP_204604129.1">
    <property type="nucleotide sequence ID" value="NZ_JBHSED010000070.1"/>
</dbReference>
<dbReference type="SUPFAM" id="SSF54506">
    <property type="entry name" value="Diaminopimelate epimerase-like"/>
    <property type="match status" value="1"/>
</dbReference>
<evidence type="ECO:0000313" key="2">
    <source>
        <dbReference type="Proteomes" id="UP001595755"/>
    </source>
</evidence>